<evidence type="ECO:0000256" key="1">
    <source>
        <dbReference type="ARBA" id="ARBA00004123"/>
    </source>
</evidence>
<dbReference type="PRINTS" id="PR00686">
    <property type="entry name" value="TIFACTORIID"/>
</dbReference>
<keyword evidence="4" id="KW-0805">Transcription regulation</keyword>
<feature type="compositionally biased region" description="Basic and acidic residues" evidence="8">
    <location>
        <begin position="20"/>
        <end position="29"/>
    </location>
</feature>
<dbReference type="PROSITE" id="PS00351">
    <property type="entry name" value="TFIID"/>
    <property type="match status" value="1"/>
</dbReference>
<evidence type="ECO:0000256" key="6">
    <source>
        <dbReference type="ARBA" id="ARBA00023163"/>
    </source>
</evidence>
<organism evidence="9 10">
    <name type="scientific">Cyclostephanos tholiformis</name>
    <dbReference type="NCBI Taxonomy" id="382380"/>
    <lineage>
        <taxon>Eukaryota</taxon>
        <taxon>Sar</taxon>
        <taxon>Stramenopiles</taxon>
        <taxon>Ochrophyta</taxon>
        <taxon>Bacillariophyta</taxon>
        <taxon>Coscinodiscophyceae</taxon>
        <taxon>Thalassiosirophycidae</taxon>
        <taxon>Stephanodiscales</taxon>
        <taxon>Stephanodiscaceae</taxon>
        <taxon>Cyclostephanos</taxon>
    </lineage>
</organism>
<evidence type="ECO:0000313" key="9">
    <source>
        <dbReference type="EMBL" id="KAL3823306.1"/>
    </source>
</evidence>
<dbReference type="Pfam" id="PF00352">
    <property type="entry name" value="TBP"/>
    <property type="match status" value="2"/>
</dbReference>
<dbReference type="HAMAP" id="MF_00408">
    <property type="entry name" value="TATA_bind_prot_arch"/>
    <property type="match status" value="1"/>
</dbReference>
<dbReference type="Proteomes" id="UP001530377">
    <property type="component" value="Unassembled WGS sequence"/>
</dbReference>
<comment type="similarity">
    <text evidence="2">Belongs to the TBP family.</text>
</comment>
<dbReference type="Gene3D" id="3.30.310.10">
    <property type="entry name" value="TATA-Binding Protein"/>
    <property type="match status" value="2"/>
</dbReference>
<evidence type="ECO:0000256" key="2">
    <source>
        <dbReference type="ARBA" id="ARBA00005560"/>
    </source>
</evidence>
<keyword evidence="6" id="KW-0804">Transcription</keyword>
<evidence type="ECO:0000256" key="4">
    <source>
        <dbReference type="ARBA" id="ARBA00023015"/>
    </source>
</evidence>
<feature type="region of interest" description="Disordered" evidence="8">
    <location>
        <begin position="1"/>
        <end position="42"/>
    </location>
</feature>
<dbReference type="PANTHER" id="PTHR10126">
    <property type="entry name" value="TATA-BOX BINDING PROTEIN"/>
    <property type="match status" value="1"/>
</dbReference>
<keyword evidence="7" id="KW-0539">Nucleus</keyword>
<dbReference type="CDD" id="cd04516">
    <property type="entry name" value="TBP_eukaryotes"/>
    <property type="match status" value="1"/>
</dbReference>
<evidence type="ECO:0000256" key="7">
    <source>
        <dbReference type="ARBA" id="ARBA00023242"/>
    </source>
</evidence>
<accession>A0ABD3SFT1</accession>
<evidence type="ECO:0000256" key="5">
    <source>
        <dbReference type="ARBA" id="ARBA00023125"/>
    </source>
</evidence>
<evidence type="ECO:0000256" key="3">
    <source>
        <dbReference type="ARBA" id="ARBA00022737"/>
    </source>
</evidence>
<keyword evidence="5" id="KW-0238">DNA-binding</keyword>
<gene>
    <name evidence="9" type="ORF">ACHAXA_010441</name>
</gene>
<protein>
    <recommendedName>
        <fullName evidence="11">TATA-box-binding protein</fullName>
    </recommendedName>
</protein>
<dbReference type="AlphaFoldDB" id="A0ABD3SFT1"/>
<dbReference type="GO" id="GO:0003677">
    <property type="term" value="F:DNA binding"/>
    <property type="evidence" value="ECO:0007669"/>
    <property type="project" value="UniProtKB-KW"/>
</dbReference>
<dbReference type="SUPFAM" id="SSF55945">
    <property type="entry name" value="TATA-box binding protein-like"/>
    <property type="match status" value="2"/>
</dbReference>
<dbReference type="EMBL" id="JALLPB020000040">
    <property type="protein sequence ID" value="KAL3823306.1"/>
    <property type="molecule type" value="Genomic_DNA"/>
</dbReference>
<sequence length="305" mass="32704">MANNNGTMANATTMSYSSQSRDEQQHGEDQGGGMSSSHHAPSLAGSVLECPDGFGGSLLIRIQNMSATADLGVRLDLKQIALRCRNTEFNPRRFAAVIMRLREPRATALVFASGKLVITGTRSGHNSSLATKKVAYILERVGFQPSNHINFKIQNIVGTVDVGFPVRLEGVAFAHPSHSSYEPELFPGLIYRLVQPRVVLLIFVSGKVVITGAKTEEILAEGLRRVFPILLEFRKMHVTSLPNESSVDADTIVPSLPPMAASTAAATTTISGKGKGGIDGTVQVAPRVRRGKDLQNVVLSAMSNV</sequence>
<reference evidence="9 10" key="1">
    <citation type="submission" date="2024-10" db="EMBL/GenBank/DDBJ databases">
        <title>Updated reference genomes for cyclostephanoid diatoms.</title>
        <authorList>
            <person name="Roberts W.R."/>
            <person name="Alverson A.J."/>
        </authorList>
    </citation>
    <scope>NUCLEOTIDE SEQUENCE [LARGE SCALE GENOMIC DNA]</scope>
    <source>
        <strain evidence="9 10">AJA228-03</strain>
    </source>
</reference>
<keyword evidence="10" id="KW-1185">Reference proteome</keyword>
<dbReference type="InterPro" id="IPR033710">
    <property type="entry name" value="TBP_eukaryotic"/>
</dbReference>
<dbReference type="InterPro" id="IPR012295">
    <property type="entry name" value="TBP_dom_sf"/>
</dbReference>
<dbReference type="FunFam" id="3.30.310.10:FF:000002">
    <property type="entry name" value="TATA-box-binding protein 2"/>
    <property type="match status" value="1"/>
</dbReference>
<proteinExistence type="inferred from homology"/>
<evidence type="ECO:0000256" key="8">
    <source>
        <dbReference type="SAM" id="MobiDB-lite"/>
    </source>
</evidence>
<comment type="subcellular location">
    <subcellularLocation>
        <location evidence="1">Nucleus</location>
    </subcellularLocation>
</comment>
<comment type="caution">
    <text evidence="9">The sequence shown here is derived from an EMBL/GenBank/DDBJ whole genome shotgun (WGS) entry which is preliminary data.</text>
</comment>
<dbReference type="GO" id="GO:0032991">
    <property type="term" value="C:protein-containing complex"/>
    <property type="evidence" value="ECO:0007669"/>
    <property type="project" value="UniProtKB-ARBA"/>
</dbReference>
<dbReference type="InterPro" id="IPR030491">
    <property type="entry name" value="TBP_CS"/>
</dbReference>
<name>A0ABD3SFT1_9STRA</name>
<evidence type="ECO:0000313" key="10">
    <source>
        <dbReference type="Proteomes" id="UP001530377"/>
    </source>
</evidence>
<dbReference type="GO" id="GO:0005634">
    <property type="term" value="C:nucleus"/>
    <property type="evidence" value="ECO:0007669"/>
    <property type="project" value="UniProtKB-SubCell"/>
</dbReference>
<feature type="compositionally biased region" description="Low complexity" evidence="8">
    <location>
        <begin position="1"/>
        <end position="14"/>
    </location>
</feature>
<dbReference type="InterPro" id="IPR000814">
    <property type="entry name" value="TBP"/>
</dbReference>
<keyword evidence="3" id="KW-0677">Repeat</keyword>
<dbReference type="FunFam" id="3.30.310.10:FF:000005">
    <property type="entry name" value="TATA box-binding protein-like 1"/>
    <property type="match status" value="1"/>
</dbReference>
<evidence type="ECO:0008006" key="11">
    <source>
        <dbReference type="Google" id="ProtNLM"/>
    </source>
</evidence>